<dbReference type="STRING" id="1797513.A2782_01175"/>
<dbReference type="InterPro" id="IPR010985">
    <property type="entry name" value="Ribbon_hlx_hlx"/>
</dbReference>
<dbReference type="Proteomes" id="UP000177967">
    <property type="component" value="Unassembled WGS sequence"/>
</dbReference>
<sequence length="79" mass="9299">MKVIRQTTEVVSLSLPGATFKKLEQTRKQEGETRSNFIRRLIESYVEDNRWGEIYKRGEEAARKFNIKSEEDVDKILHA</sequence>
<dbReference type="SUPFAM" id="SSF47598">
    <property type="entry name" value="Ribbon-helix-helix"/>
    <property type="match status" value="1"/>
</dbReference>
<dbReference type="InterPro" id="IPR002145">
    <property type="entry name" value="CopG"/>
</dbReference>
<accession>A0A1G1V245</accession>
<reference evidence="2 3" key="1">
    <citation type="journal article" date="2016" name="Nat. Commun.">
        <title>Thousands of microbial genomes shed light on interconnected biogeochemical processes in an aquifer system.</title>
        <authorList>
            <person name="Anantharaman K."/>
            <person name="Brown C.T."/>
            <person name="Hug L.A."/>
            <person name="Sharon I."/>
            <person name="Castelle C.J."/>
            <person name="Probst A.J."/>
            <person name="Thomas B.C."/>
            <person name="Singh A."/>
            <person name="Wilkins M.J."/>
            <person name="Karaoz U."/>
            <person name="Brodie E.L."/>
            <person name="Williams K.H."/>
            <person name="Hubbard S.S."/>
            <person name="Banfield J.F."/>
        </authorList>
    </citation>
    <scope>NUCLEOTIDE SEQUENCE [LARGE SCALE GENOMIC DNA]</scope>
</reference>
<dbReference type="GO" id="GO:0006355">
    <property type="term" value="P:regulation of DNA-templated transcription"/>
    <property type="evidence" value="ECO:0007669"/>
    <property type="project" value="InterPro"/>
</dbReference>
<gene>
    <name evidence="2" type="ORF">A2782_01175</name>
</gene>
<name>A0A1G1V245_9BACT</name>
<feature type="domain" description="Ribbon-helix-helix protein CopG" evidence="1">
    <location>
        <begin position="10"/>
        <end position="47"/>
    </location>
</feature>
<protein>
    <recommendedName>
        <fullName evidence="1">Ribbon-helix-helix protein CopG domain-containing protein</fullName>
    </recommendedName>
</protein>
<evidence type="ECO:0000313" key="3">
    <source>
        <dbReference type="Proteomes" id="UP000177967"/>
    </source>
</evidence>
<organism evidence="2 3">
    <name type="scientific">Candidatus Blackburnbacteria bacterium RIFCSPHIGHO2_01_FULL_43_15b</name>
    <dbReference type="NCBI Taxonomy" id="1797513"/>
    <lineage>
        <taxon>Bacteria</taxon>
        <taxon>Candidatus Blackburniibacteriota</taxon>
    </lineage>
</organism>
<comment type="caution">
    <text evidence="2">The sequence shown here is derived from an EMBL/GenBank/DDBJ whole genome shotgun (WGS) entry which is preliminary data.</text>
</comment>
<dbReference type="Pfam" id="PF01402">
    <property type="entry name" value="RHH_1"/>
    <property type="match status" value="1"/>
</dbReference>
<proteinExistence type="predicted"/>
<dbReference type="Gene3D" id="1.10.1220.10">
    <property type="entry name" value="Met repressor-like"/>
    <property type="match status" value="1"/>
</dbReference>
<dbReference type="AlphaFoldDB" id="A0A1G1V245"/>
<evidence type="ECO:0000313" key="2">
    <source>
        <dbReference type="EMBL" id="OGY09415.1"/>
    </source>
</evidence>
<dbReference type="EMBL" id="MHBW01000010">
    <property type="protein sequence ID" value="OGY09415.1"/>
    <property type="molecule type" value="Genomic_DNA"/>
</dbReference>
<evidence type="ECO:0000259" key="1">
    <source>
        <dbReference type="Pfam" id="PF01402"/>
    </source>
</evidence>
<dbReference type="InterPro" id="IPR013321">
    <property type="entry name" value="Arc_rbn_hlx_hlx"/>
</dbReference>